<feature type="signal peptide" evidence="2">
    <location>
        <begin position="1"/>
        <end position="18"/>
    </location>
</feature>
<keyword evidence="1" id="KW-1133">Transmembrane helix</keyword>
<dbReference type="EMBL" id="JAULSW010000011">
    <property type="protein sequence ID" value="KAK3367523.1"/>
    <property type="molecule type" value="Genomic_DNA"/>
</dbReference>
<evidence type="ECO:0000256" key="2">
    <source>
        <dbReference type="SAM" id="SignalP"/>
    </source>
</evidence>
<feature type="chain" id="PRO_5042042575" evidence="2">
    <location>
        <begin position="19"/>
        <end position="322"/>
    </location>
</feature>
<evidence type="ECO:0000313" key="3">
    <source>
        <dbReference type="EMBL" id="KAK3367523.1"/>
    </source>
</evidence>
<reference evidence="3" key="2">
    <citation type="submission" date="2023-06" db="EMBL/GenBank/DDBJ databases">
        <authorList>
            <consortium name="Lawrence Berkeley National Laboratory"/>
            <person name="Haridas S."/>
            <person name="Hensen N."/>
            <person name="Bonometti L."/>
            <person name="Westerberg I."/>
            <person name="Brannstrom I.O."/>
            <person name="Guillou S."/>
            <person name="Cros-Aarteil S."/>
            <person name="Calhoun S."/>
            <person name="Kuo A."/>
            <person name="Mondo S."/>
            <person name="Pangilinan J."/>
            <person name="Riley R."/>
            <person name="LaButti K."/>
            <person name="Andreopoulos B."/>
            <person name="Lipzen A."/>
            <person name="Chen C."/>
            <person name="Yanf M."/>
            <person name="Daum C."/>
            <person name="Ng V."/>
            <person name="Clum A."/>
            <person name="Steindorff A."/>
            <person name="Ohm R."/>
            <person name="Martin F."/>
            <person name="Silar P."/>
            <person name="Natvig D."/>
            <person name="Lalanne C."/>
            <person name="Gautier V."/>
            <person name="Ament-velasquez S.L."/>
            <person name="Kruys A."/>
            <person name="Hutchinson M.I."/>
            <person name="Powell A.J."/>
            <person name="Barry K."/>
            <person name="Miller A.N."/>
            <person name="Grigoriev I.V."/>
            <person name="Debuchy R."/>
            <person name="Gladieux P."/>
            <person name="Thoren M.H."/>
            <person name="Johannesson H."/>
        </authorList>
    </citation>
    <scope>NUCLEOTIDE SEQUENCE</scope>
    <source>
        <strain evidence="3">CBS 232.78</strain>
    </source>
</reference>
<keyword evidence="2" id="KW-0732">Signal</keyword>
<dbReference type="AlphaFoldDB" id="A0AAE0K001"/>
<dbReference type="Proteomes" id="UP001285441">
    <property type="component" value="Unassembled WGS sequence"/>
</dbReference>
<sequence length="322" mass="35762">MSGLVAAVDLIHFAIGLGLDLSGDVLMFHGVCDTLFTSSDPNSLASKLHEISPDTEPPDQEQDTMIRISLFHIDLPVSRTSFSALAPQWLEDDPAESYQLDSYELAFDRKGRINLVKVAQCDSYQAKQLSDVGYRLAKTIEPLVEVVKVSFPAGDEYDEAKAKFTALEPVLRAFCREIVDRHERISNDLNDHPKFLELAKDSRFKDLGVLLYDFFGVVVLLGAIVAILVLVLLLAVFVKDKENRFRENSFYEDYTKKKVPGFLVPAILIYGGLVLSSFIVSMFVDVDGSRILGYGTAVALVPVVAVLLLLLISIRFVRGVEE</sequence>
<feature type="transmembrane region" description="Helical" evidence="1">
    <location>
        <begin position="214"/>
        <end position="238"/>
    </location>
</feature>
<comment type="caution">
    <text evidence="3">The sequence shown here is derived from an EMBL/GenBank/DDBJ whole genome shotgun (WGS) entry which is preliminary data.</text>
</comment>
<accession>A0AAE0K001</accession>
<organism evidence="3 4">
    <name type="scientific">Podospora didyma</name>
    <dbReference type="NCBI Taxonomy" id="330526"/>
    <lineage>
        <taxon>Eukaryota</taxon>
        <taxon>Fungi</taxon>
        <taxon>Dikarya</taxon>
        <taxon>Ascomycota</taxon>
        <taxon>Pezizomycotina</taxon>
        <taxon>Sordariomycetes</taxon>
        <taxon>Sordariomycetidae</taxon>
        <taxon>Sordariales</taxon>
        <taxon>Podosporaceae</taxon>
        <taxon>Podospora</taxon>
    </lineage>
</organism>
<evidence type="ECO:0000313" key="4">
    <source>
        <dbReference type="Proteomes" id="UP001285441"/>
    </source>
</evidence>
<keyword evidence="4" id="KW-1185">Reference proteome</keyword>
<feature type="transmembrane region" description="Helical" evidence="1">
    <location>
        <begin position="291"/>
        <end position="312"/>
    </location>
</feature>
<keyword evidence="1" id="KW-0472">Membrane</keyword>
<gene>
    <name evidence="3" type="ORF">B0H63DRAFT_535491</name>
</gene>
<evidence type="ECO:0000256" key="1">
    <source>
        <dbReference type="SAM" id="Phobius"/>
    </source>
</evidence>
<feature type="transmembrane region" description="Helical" evidence="1">
    <location>
        <begin position="259"/>
        <end position="279"/>
    </location>
</feature>
<name>A0AAE0K001_9PEZI</name>
<keyword evidence="1" id="KW-0812">Transmembrane</keyword>
<protein>
    <submittedName>
        <fullName evidence="3">Uncharacterized protein</fullName>
    </submittedName>
</protein>
<proteinExistence type="predicted"/>
<reference evidence="3" key="1">
    <citation type="journal article" date="2023" name="Mol. Phylogenet. Evol.">
        <title>Genome-scale phylogeny and comparative genomics of the fungal order Sordariales.</title>
        <authorList>
            <person name="Hensen N."/>
            <person name="Bonometti L."/>
            <person name="Westerberg I."/>
            <person name="Brannstrom I.O."/>
            <person name="Guillou S."/>
            <person name="Cros-Aarteil S."/>
            <person name="Calhoun S."/>
            <person name="Haridas S."/>
            <person name="Kuo A."/>
            <person name="Mondo S."/>
            <person name="Pangilinan J."/>
            <person name="Riley R."/>
            <person name="LaButti K."/>
            <person name="Andreopoulos B."/>
            <person name="Lipzen A."/>
            <person name="Chen C."/>
            <person name="Yan M."/>
            <person name="Daum C."/>
            <person name="Ng V."/>
            <person name="Clum A."/>
            <person name="Steindorff A."/>
            <person name="Ohm R.A."/>
            <person name="Martin F."/>
            <person name="Silar P."/>
            <person name="Natvig D.O."/>
            <person name="Lalanne C."/>
            <person name="Gautier V."/>
            <person name="Ament-Velasquez S.L."/>
            <person name="Kruys A."/>
            <person name="Hutchinson M.I."/>
            <person name="Powell A.J."/>
            <person name="Barry K."/>
            <person name="Miller A.N."/>
            <person name="Grigoriev I.V."/>
            <person name="Debuchy R."/>
            <person name="Gladieux P."/>
            <person name="Hiltunen Thoren M."/>
            <person name="Johannesson H."/>
        </authorList>
    </citation>
    <scope>NUCLEOTIDE SEQUENCE</scope>
    <source>
        <strain evidence="3">CBS 232.78</strain>
    </source>
</reference>